<evidence type="ECO:0000256" key="1">
    <source>
        <dbReference type="ARBA" id="ARBA00000085"/>
    </source>
</evidence>
<keyword evidence="3" id="KW-0597">Phosphoprotein</keyword>
<dbReference type="GO" id="GO:0000155">
    <property type="term" value="F:phosphorelay sensor kinase activity"/>
    <property type="evidence" value="ECO:0007669"/>
    <property type="project" value="InterPro"/>
</dbReference>
<dbReference type="SUPFAM" id="SSF47384">
    <property type="entry name" value="Homodimeric domain of signal transducing histidine kinase"/>
    <property type="match status" value="1"/>
</dbReference>
<dbReference type="Gene3D" id="3.30.565.10">
    <property type="entry name" value="Histidine kinase-like ATPase, C-terminal domain"/>
    <property type="match status" value="1"/>
</dbReference>
<evidence type="ECO:0000256" key="3">
    <source>
        <dbReference type="ARBA" id="ARBA00022553"/>
    </source>
</evidence>
<dbReference type="PROSITE" id="PS50109">
    <property type="entry name" value="HIS_KIN"/>
    <property type="match status" value="1"/>
</dbReference>
<evidence type="ECO:0000259" key="7">
    <source>
        <dbReference type="PROSITE" id="PS50109"/>
    </source>
</evidence>
<reference evidence="8 9" key="1">
    <citation type="journal article" date="2017" name="Front. Microbiol.">
        <title>Labilibaculum manganireducens gen. nov., sp. nov. and Labilibaculum filiforme sp. nov., Novel Bacteroidetes Isolated from Subsurface Sediments of the Baltic Sea.</title>
        <authorList>
            <person name="Vandieken V."/>
            <person name="Marshall I.P."/>
            <person name="Niemann H."/>
            <person name="Engelen B."/>
            <person name="Cypionka H."/>
        </authorList>
    </citation>
    <scope>NUCLEOTIDE SEQUENCE [LARGE SCALE GENOMIC DNA]</scope>
    <source>
        <strain evidence="8 9">59.10-2M</strain>
    </source>
</reference>
<dbReference type="Proteomes" id="UP000233618">
    <property type="component" value="Unassembled WGS sequence"/>
</dbReference>
<dbReference type="InterPro" id="IPR036097">
    <property type="entry name" value="HisK_dim/P_sf"/>
</dbReference>
<dbReference type="InterPro" id="IPR005467">
    <property type="entry name" value="His_kinase_dom"/>
</dbReference>
<dbReference type="InterPro" id="IPR003661">
    <property type="entry name" value="HisK_dim/P_dom"/>
</dbReference>
<dbReference type="CDD" id="cd00082">
    <property type="entry name" value="HisKA"/>
    <property type="match status" value="1"/>
</dbReference>
<keyword evidence="4" id="KW-0808">Transferase</keyword>
<organism evidence="8 9">
    <name type="scientific">Labilibaculum manganireducens</name>
    <dbReference type="NCBI Taxonomy" id="1940525"/>
    <lineage>
        <taxon>Bacteria</taxon>
        <taxon>Pseudomonadati</taxon>
        <taxon>Bacteroidota</taxon>
        <taxon>Bacteroidia</taxon>
        <taxon>Marinilabiliales</taxon>
        <taxon>Marinifilaceae</taxon>
        <taxon>Labilibaculum</taxon>
    </lineage>
</organism>
<dbReference type="InterPro" id="IPR003594">
    <property type="entry name" value="HATPase_dom"/>
</dbReference>
<gene>
    <name evidence="8" type="ORF">BZG01_12180</name>
</gene>
<dbReference type="SMART" id="SM00388">
    <property type="entry name" value="HisKA"/>
    <property type="match status" value="1"/>
</dbReference>
<dbReference type="Pfam" id="PF00512">
    <property type="entry name" value="HisKA"/>
    <property type="match status" value="1"/>
</dbReference>
<sequence>MRENKKKALLFCVDNKEREMLSIILDAFSVEVFEETSMNRAINVVNEHGIDYIIGNEEEEKFISAKSTFTRQANISFQFICFHKSVFYFYLKIFRNEEDFFDLKIDINDFFGNQKSREISNNNLLSILSHEIFTPLNSVLGFSTLLQEYSYTEKDVKKYSGYIYKSGQEIHNKYRLLIDFIALKEGGRDCQFSYFSIVSLFSDLLEKYKLKKESILIEVEYNYDLSQVEVFTDKTKVEKILENLLDNAIKFTEEGTVVFGFAINKNKSLVLFVKDTGIGISKEHLNSVFDAFWQVDNSDSRKYGGLGIGLYLVKEFLDQLNGKIVLNSEESKGTCIQIEIPLPESIQSEKIQLEEACSFK</sequence>
<dbReference type="SMART" id="SM00387">
    <property type="entry name" value="HATPase_c"/>
    <property type="match status" value="1"/>
</dbReference>
<proteinExistence type="predicted"/>
<dbReference type="Pfam" id="PF02518">
    <property type="entry name" value="HATPase_c"/>
    <property type="match status" value="1"/>
</dbReference>
<dbReference type="EMBL" id="MVDE01000017">
    <property type="protein sequence ID" value="PKQ66112.1"/>
    <property type="molecule type" value="Genomic_DNA"/>
</dbReference>
<comment type="caution">
    <text evidence="8">The sequence shown here is derived from an EMBL/GenBank/DDBJ whole genome shotgun (WGS) entry which is preliminary data.</text>
</comment>
<dbReference type="InterPro" id="IPR036890">
    <property type="entry name" value="HATPase_C_sf"/>
</dbReference>
<keyword evidence="9" id="KW-1185">Reference proteome</keyword>
<dbReference type="EC" id="2.7.13.3" evidence="2"/>
<evidence type="ECO:0000256" key="6">
    <source>
        <dbReference type="ARBA" id="ARBA00023012"/>
    </source>
</evidence>
<protein>
    <recommendedName>
        <fullName evidence="2">histidine kinase</fullName>
        <ecNumber evidence="2">2.7.13.3</ecNumber>
    </recommendedName>
</protein>
<dbReference type="InterPro" id="IPR050736">
    <property type="entry name" value="Sensor_HK_Regulatory"/>
</dbReference>
<evidence type="ECO:0000256" key="2">
    <source>
        <dbReference type="ARBA" id="ARBA00012438"/>
    </source>
</evidence>
<accession>A0A2N3I709</accession>
<dbReference type="SUPFAM" id="SSF55874">
    <property type="entry name" value="ATPase domain of HSP90 chaperone/DNA topoisomerase II/histidine kinase"/>
    <property type="match status" value="1"/>
</dbReference>
<dbReference type="InterPro" id="IPR004358">
    <property type="entry name" value="Sig_transdc_His_kin-like_C"/>
</dbReference>
<dbReference type="PANTHER" id="PTHR43711">
    <property type="entry name" value="TWO-COMPONENT HISTIDINE KINASE"/>
    <property type="match status" value="1"/>
</dbReference>
<evidence type="ECO:0000313" key="9">
    <source>
        <dbReference type="Proteomes" id="UP000233618"/>
    </source>
</evidence>
<keyword evidence="6" id="KW-0902">Two-component regulatory system</keyword>
<comment type="catalytic activity">
    <reaction evidence="1">
        <text>ATP + protein L-histidine = ADP + protein N-phospho-L-histidine.</text>
        <dbReference type="EC" id="2.7.13.3"/>
    </reaction>
</comment>
<name>A0A2N3I709_9BACT</name>
<dbReference type="PANTHER" id="PTHR43711:SF26">
    <property type="entry name" value="SENSOR HISTIDINE KINASE RCSC"/>
    <property type="match status" value="1"/>
</dbReference>
<evidence type="ECO:0000313" key="8">
    <source>
        <dbReference type="EMBL" id="PKQ66112.1"/>
    </source>
</evidence>
<evidence type="ECO:0000256" key="4">
    <source>
        <dbReference type="ARBA" id="ARBA00022679"/>
    </source>
</evidence>
<dbReference type="AlphaFoldDB" id="A0A2N3I709"/>
<dbReference type="Gene3D" id="1.10.287.130">
    <property type="match status" value="1"/>
</dbReference>
<keyword evidence="5" id="KW-0418">Kinase</keyword>
<dbReference type="RefSeq" id="WP_101310119.1">
    <property type="nucleotide sequence ID" value="NZ_MVDE01000017.1"/>
</dbReference>
<feature type="domain" description="Histidine kinase" evidence="7">
    <location>
        <begin position="127"/>
        <end position="344"/>
    </location>
</feature>
<dbReference type="PRINTS" id="PR00344">
    <property type="entry name" value="BCTRLSENSOR"/>
</dbReference>
<evidence type="ECO:0000256" key="5">
    <source>
        <dbReference type="ARBA" id="ARBA00022777"/>
    </source>
</evidence>
<dbReference type="FunFam" id="3.30.565.10:FF:000006">
    <property type="entry name" value="Sensor histidine kinase WalK"/>
    <property type="match status" value="1"/>
</dbReference>